<evidence type="ECO:0000256" key="2">
    <source>
        <dbReference type="ARBA" id="ARBA00012616"/>
    </source>
</evidence>
<dbReference type="EMBL" id="AVCI01000005">
    <property type="protein sequence ID" value="KFN43523.1"/>
    <property type="molecule type" value="Genomic_DNA"/>
</dbReference>
<organism evidence="11 12">
    <name type="scientific">Arenimonas oryziterrae DSM 21050 = YC6267</name>
    <dbReference type="NCBI Taxonomy" id="1121015"/>
    <lineage>
        <taxon>Bacteria</taxon>
        <taxon>Pseudomonadati</taxon>
        <taxon>Pseudomonadota</taxon>
        <taxon>Gammaproteobacteria</taxon>
        <taxon>Lysobacterales</taxon>
        <taxon>Lysobacteraceae</taxon>
        <taxon>Arenimonas</taxon>
    </lineage>
</organism>
<dbReference type="InterPro" id="IPR006222">
    <property type="entry name" value="GCVT_N"/>
</dbReference>
<keyword evidence="11" id="KW-0489">Methyltransferase</keyword>
<comment type="function">
    <text evidence="7">The glycine cleavage system catalyzes the degradation of glycine.</text>
</comment>
<accession>A0A091ATL8</accession>
<dbReference type="InterPro" id="IPR006223">
    <property type="entry name" value="GcvT"/>
</dbReference>
<protein>
    <recommendedName>
        <fullName evidence="2 7">Aminomethyltransferase</fullName>
        <ecNumber evidence="2 7">2.1.2.10</ecNumber>
    </recommendedName>
    <alternativeName>
        <fullName evidence="5 7">Glycine cleavage system T protein</fullName>
    </alternativeName>
</protein>
<dbReference type="InterPro" id="IPR028896">
    <property type="entry name" value="GcvT/YgfZ/DmdA"/>
</dbReference>
<dbReference type="Gene3D" id="3.30.70.1400">
    <property type="entry name" value="Aminomethyltransferase beta-barrel domains"/>
    <property type="match status" value="1"/>
</dbReference>
<dbReference type="GO" id="GO:0005829">
    <property type="term" value="C:cytosol"/>
    <property type="evidence" value="ECO:0007669"/>
    <property type="project" value="TreeGrafter"/>
</dbReference>
<dbReference type="InterPro" id="IPR013977">
    <property type="entry name" value="GcvT_C"/>
</dbReference>
<dbReference type="InterPro" id="IPR022903">
    <property type="entry name" value="GcvT_bac"/>
</dbReference>
<dbReference type="FunFam" id="3.30.70.1400:FF:000001">
    <property type="entry name" value="Aminomethyltransferase"/>
    <property type="match status" value="1"/>
</dbReference>
<dbReference type="STRING" id="1121015.GCA_000420545_00736"/>
<dbReference type="RefSeq" id="WP_022968388.1">
    <property type="nucleotide sequence ID" value="NZ_ATVD01000001.1"/>
</dbReference>
<keyword evidence="12" id="KW-1185">Reference proteome</keyword>
<dbReference type="GO" id="GO:0008483">
    <property type="term" value="F:transaminase activity"/>
    <property type="evidence" value="ECO:0007669"/>
    <property type="project" value="UniProtKB-KW"/>
</dbReference>
<dbReference type="GO" id="GO:0004047">
    <property type="term" value="F:aminomethyltransferase activity"/>
    <property type="evidence" value="ECO:0007669"/>
    <property type="project" value="UniProtKB-UniRule"/>
</dbReference>
<dbReference type="GO" id="GO:0032259">
    <property type="term" value="P:methylation"/>
    <property type="evidence" value="ECO:0007669"/>
    <property type="project" value="UniProtKB-KW"/>
</dbReference>
<dbReference type="Gene3D" id="4.10.1250.10">
    <property type="entry name" value="Aminomethyltransferase fragment"/>
    <property type="match status" value="1"/>
</dbReference>
<evidence type="ECO:0000256" key="5">
    <source>
        <dbReference type="ARBA" id="ARBA00031395"/>
    </source>
</evidence>
<evidence type="ECO:0000256" key="3">
    <source>
        <dbReference type="ARBA" id="ARBA00022576"/>
    </source>
</evidence>
<comment type="catalytic activity">
    <reaction evidence="6 7">
        <text>N(6)-[(R)-S(8)-aminomethyldihydrolipoyl]-L-lysyl-[protein] + (6S)-5,6,7,8-tetrahydrofolate = N(6)-[(R)-dihydrolipoyl]-L-lysyl-[protein] + (6R)-5,10-methylene-5,6,7,8-tetrahydrofolate + NH4(+)</text>
        <dbReference type="Rhea" id="RHEA:16945"/>
        <dbReference type="Rhea" id="RHEA-COMP:10475"/>
        <dbReference type="Rhea" id="RHEA-COMP:10492"/>
        <dbReference type="ChEBI" id="CHEBI:15636"/>
        <dbReference type="ChEBI" id="CHEBI:28938"/>
        <dbReference type="ChEBI" id="CHEBI:57453"/>
        <dbReference type="ChEBI" id="CHEBI:83100"/>
        <dbReference type="ChEBI" id="CHEBI:83143"/>
        <dbReference type="EC" id="2.1.2.10"/>
    </reaction>
</comment>
<comment type="similarity">
    <text evidence="1 7">Belongs to the GcvT family.</text>
</comment>
<dbReference type="Pfam" id="PF08669">
    <property type="entry name" value="GCV_T_C"/>
    <property type="match status" value="1"/>
</dbReference>
<dbReference type="InterPro" id="IPR029043">
    <property type="entry name" value="GcvT/YgfZ_C"/>
</dbReference>
<dbReference type="PANTHER" id="PTHR43757">
    <property type="entry name" value="AMINOMETHYLTRANSFERASE"/>
    <property type="match status" value="1"/>
</dbReference>
<dbReference type="OrthoDB" id="9774591at2"/>
<comment type="caution">
    <text evidence="11">The sequence shown here is derived from an EMBL/GenBank/DDBJ whole genome shotgun (WGS) entry which is preliminary data.</text>
</comment>
<dbReference type="PIRSF" id="PIRSF006487">
    <property type="entry name" value="GcvT"/>
    <property type="match status" value="1"/>
</dbReference>
<dbReference type="SUPFAM" id="SSF101790">
    <property type="entry name" value="Aminomethyltransferase beta-barrel domain"/>
    <property type="match status" value="1"/>
</dbReference>
<dbReference type="InterPro" id="IPR027266">
    <property type="entry name" value="TrmE/GcvT-like"/>
</dbReference>
<evidence type="ECO:0000256" key="7">
    <source>
        <dbReference type="HAMAP-Rule" id="MF_00259"/>
    </source>
</evidence>
<dbReference type="FunFam" id="4.10.1250.10:FF:000001">
    <property type="entry name" value="Aminomethyltransferase"/>
    <property type="match status" value="1"/>
</dbReference>
<name>A0A091ATL8_9GAMM</name>
<dbReference type="GO" id="GO:0019464">
    <property type="term" value="P:glycine decarboxylation via glycine cleavage system"/>
    <property type="evidence" value="ECO:0007669"/>
    <property type="project" value="UniProtKB-UniRule"/>
</dbReference>
<dbReference type="AlphaFoldDB" id="A0A091ATL8"/>
<keyword evidence="4 7" id="KW-0808">Transferase</keyword>
<gene>
    <name evidence="7 11" type="primary">gcvT</name>
    <name evidence="11" type="ORF">N789_09620</name>
</gene>
<comment type="subunit">
    <text evidence="7">The glycine cleavage system is composed of four proteins: P, T, L and H.</text>
</comment>
<keyword evidence="3 7" id="KW-0032">Aminotransferase</keyword>
<dbReference type="GO" id="GO:0008168">
    <property type="term" value="F:methyltransferase activity"/>
    <property type="evidence" value="ECO:0007669"/>
    <property type="project" value="UniProtKB-KW"/>
</dbReference>
<reference evidence="11 12" key="1">
    <citation type="submission" date="2013-09" db="EMBL/GenBank/DDBJ databases">
        <title>Genome sequencing of Arenimonas oryziterrae.</title>
        <authorList>
            <person name="Chen F."/>
            <person name="Wang G."/>
        </authorList>
    </citation>
    <scope>NUCLEOTIDE SEQUENCE [LARGE SCALE GENOMIC DNA]</scope>
    <source>
        <strain evidence="11 12">YC6267</strain>
    </source>
</reference>
<dbReference type="NCBIfam" id="NF001567">
    <property type="entry name" value="PRK00389.1"/>
    <property type="match status" value="1"/>
</dbReference>
<sequence length="361" mass="39007">MTQKTIYNETHRALGAKMVDFGGWDMPIHYGSQIEEHHQVRRDAGMFDVSHMTVLDMHGANVRAFLEKLVANSVTKLTKPGKALYSCMLDENGGVIDDLIIYYMGETFFRVVVNAATRDKDVAWIRQQAAPFAIDITERRDLAMVAVQGPNAREKVLGLLSADAAKAAGKLGKFVATEADGMFVARTGYTGEDGFEIMVPETQAVDFWNRLLAAGVKPAGLGARDTLRLEAGMALYGQDMDESVSPLEAGLAWTVAFDEGRDYIGRAALETQKAAGVPRQMIGIVMDDKGVLRHGQTAFTAAGEGEILSGTFSPTLGKAIALARVPSGELGSVEIDIRGKRVPVRVVKYPFVRDGAAQPGV</sequence>
<dbReference type="eggNOG" id="COG0404">
    <property type="taxonomic scope" value="Bacteria"/>
</dbReference>
<dbReference type="PANTHER" id="PTHR43757:SF2">
    <property type="entry name" value="AMINOMETHYLTRANSFERASE, MITOCHONDRIAL"/>
    <property type="match status" value="1"/>
</dbReference>
<evidence type="ECO:0000313" key="11">
    <source>
        <dbReference type="EMBL" id="KFN43523.1"/>
    </source>
</evidence>
<dbReference type="HAMAP" id="MF_00259">
    <property type="entry name" value="GcvT"/>
    <property type="match status" value="1"/>
</dbReference>
<evidence type="ECO:0000313" key="12">
    <source>
        <dbReference type="Proteomes" id="UP000029385"/>
    </source>
</evidence>
<feature type="binding site" evidence="8">
    <location>
        <position position="196"/>
    </location>
    <ligand>
        <name>substrate</name>
    </ligand>
</feature>
<dbReference type="Gene3D" id="2.40.30.110">
    <property type="entry name" value="Aminomethyltransferase beta-barrel domains"/>
    <property type="match status" value="1"/>
</dbReference>
<dbReference type="NCBIfam" id="TIGR00528">
    <property type="entry name" value="gcvT"/>
    <property type="match status" value="1"/>
</dbReference>
<evidence type="ECO:0000259" key="9">
    <source>
        <dbReference type="Pfam" id="PF01571"/>
    </source>
</evidence>
<feature type="domain" description="Aminomethyltransferase C-terminal" evidence="10">
    <location>
        <begin position="279"/>
        <end position="352"/>
    </location>
</feature>
<dbReference type="Pfam" id="PF01571">
    <property type="entry name" value="GCV_T"/>
    <property type="match status" value="1"/>
</dbReference>
<evidence type="ECO:0000256" key="1">
    <source>
        <dbReference type="ARBA" id="ARBA00008609"/>
    </source>
</evidence>
<evidence type="ECO:0000256" key="4">
    <source>
        <dbReference type="ARBA" id="ARBA00022679"/>
    </source>
</evidence>
<dbReference type="PATRIC" id="fig|1121015.4.peg.1412"/>
<evidence type="ECO:0000256" key="8">
    <source>
        <dbReference type="PIRSR" id="PIRSR006487-1"/>
    </source>
</evidence>
<evidence type="ECO:0000259" key="10">
    <source>
        <dbReference type="Pfam" id="PF08669"/>
    </source>
</evidence>
<dbReference type="EC" id="2.1.2.10" evidence="2 7"/>
<proteinExistence type="inferred from homology"/>
<dbReference type="SUPFAM" id="SSF103025">
    <property type="entry name" value="Folate-binding domain"/>
    <property type="match status" value="1"/>
</dbReference>
<dbReference type="GO" id="GO:0005960">
    <property type="term" value="C:glycine cleavage complex"/>
    <property type="evidence" value="ECO:0007669"/>
    <property type="project" value="InterPro"/>
</dbReference>
<evidence type="ECO:0000256" key="6">
    <source>
        <dbReference type="ARBA" id="ARBA00047665"/>
    </source>
</evidence>
<dbReference type="Proteomes" id="UP000029385">
    <property type="component" value="Unassembled WGS sequence"/>
</dbReference>
<dbReference type="Gene3D" id="3.30.1360.120">
    <property type="entry name" value="Probable tRNA modification gtpase trme, domain 1"/>
    <property type="match status" value="1"/>
</dbReference>
<feature type="domain" description="GCVT N-terminal" evidence="9">
    <location>
        <begin position="9"/>
        <end position="258"/>
    </location>
</feature>